<comment type="similarity">
    <text evidence="6">Belongs to the ABC-4 integral membrane protein family.</text>
</comment>
<name>A0A7W3XSD0_9BACL</name>
<dbReference type="InterPro" id="IPR003838">
    <property type="entry name" value="ABC3_permease_C"/>
</dbReference>
<evidence type="ECO:0000256" key="7">
    <source>
        <dbReference type="SAM" id="Phobius"/>
    </source>
</evidence>
<feature type="domain" description="MacB-like periplasmic core" evidence="9">
    <location>
        <begin position="21"/>
        <end position="215"/>
    </location>
</feature>
<dbReference type="Proteomes" id="UP000567067">
    <property type="component" value="Unassembled WGS sequence"/>
</dbReference>
<feature type="domain" description="ABC3 transporter permease C-terminal" evidence="8">
    <location>
        <begin position="648"/>
        <end position="764"/>
    </location>
</feature>
<accession>A0A7W3XSD0</accession>
<evidence type="ECO:0000256" key="1">
    <source>
        <dbReference type="ARBA" id="ARBA00004651"/>
    </source>
</evidence>
<reference evidence="10 11" key="1">
    <citation type="submission" date="2020-08" db="EMBL/GenBank/DDBJ databases">
        <title>Genomic Encyclopedia of Type Strains, Phase III (KMG-III): the genomes of soil and plant-associated and newly described type strains.</title>
        <authorList>
            <person name="Whitman W."/>
        </authorList>
    </citation>
    <scope>NUCLEOTIDE SEQUENCE [LARGE SCALE GENOMIC DNA]</scope>
    <source>
        <strain evidence="10 11">CECT 8693</strain>
    </source>
</reference>
<evidence type="ECO:0000256" key="3">
    <source>
        <dbReference type="ARBA" id="ARBA00022692"/>
    </source>
</evidence>
<gene>
    <name evidence="10" type="ORF">FHR92_002926</name>
</gene>
<dbReference type="Pfam" id="PF12704">
    <property type="entry name" value="MacB_PCD"/>
    <property type="match status" value="1"/>
</dbReference>
<organism evidence="10 11">
    <name type="scientific">Fontibacillus solani</name>
    <dbReference type="NCBI Taxonomy" id="1572857"/>
    <lineage>
        <taxon>Bacteria</taxon>
        <taxon>Bacillati</taxon>
        <taxon>Bacillota</taxon>
        <taxon>Bacilli</taxon>
        <taxon>Bacillales</taxon>
        <taxon>Paenibacillaceae</taxon>
        <taxon>Fontibacillus</taxon>
    </lineage>
</organism>
<evidence type="ECO:0000259" key="9">
    <source>
        <dbReference type="Pfam" id="PF12704"/>
    </source>
</evidence>
<dbReference type="RefSeq" id="WP_182536585.1">
    <property type="nucleotide sequence ID" value="NZ_JACJIP010000018.1"/>
</dbReference>
<evidence type="ECO:0000256" key="2">
    <source>
        <dbReference type="ARBA" id="ARBA00022475"/>
    </source>
</evidence>
<feature type="transmembrane region" description="Helical" evidence="7">
    <location>
        <begin position="418"/>
        <end position="441"/>
    </location>
</feature>
<feature type="transmembrane region" description="Helical" evidence="7">
    <location>
        <begin position="735"/>
        <end position="754"/>
    </location>
</feature>
<dbReference type="PANTHER" id="PTHR30572">
    <property type="entry name" value="MEMBRANE COMPONENT OF TRANSPORTER-RELATED"/>
    <property type="match status" value="1"/>
</dbReference>
<evidence type="ECO:0000256" key="6">
    <source>
        <dbReference type="ARBA" id="ARBA00038076"/>
    </source>
</evidence>
<feature type="transmembrane region" description="Helical" evidence="7">
    <location>
        <begin position="303"/>
        <end position="326"/>
    </location>
</feature>
<evidence type="ECO:0000256" key="5">
    <source>
        <dbReference type="ARBA" id="ARBA00023136"/>
    </source>
</evidence>
<dbReference type="InterPro" id="IPR050250">
    <property type="entry name" value="Macrolide_Exporter_MacB"/>
</dbReference>
<evidence type="ECO:0000259" key="8">
    <source>
        <dbReference type="Pfam" id="PF02687"/>
    </source>
</evidence>
<dbReference type="PANTHER" id="PTHR30572:SF4">
    <property type="entry name" value="ABC TRANSPORTER PERMEASE YTRF"/>
    <property type="match status" value="1"/>
</dbReference>
<evidence type="ECO:0000256" key="4">
    <source>
        <dbReference type="ARBA" id="ARBA00022989"/>
    </source>
</evidence>
<keyword evidence="11" id="KW-1185">Reference proteome</keyword>
<comment type="caution">
    <text evidence="10">The sequence shown here is derived from an EMBL/GenBank/DDBJ whole genome shotgun (WGS) entry which is preliminary data.</text>
</comment>
<dbReference type="AlphaFoldDB" id="A0A7W3XSD0"/>
<proteinExistence type="inferred from homology"/>
<dbReference type="GO" id="GO:0022857">
    <property type="term" value="F:transmembrane transporter activity"/>
    <property type="evidence" value="ECO:0007669"/>
    <property type="project" value="TreeGrafter"/>
</dbReference>
<protein>
    <submittedName>
        <fullName evidence="10">Putative ABC transport system permease protein</fullName>
    </submittedName>
</protein>
<evidence type="ECO:0000313" key="10">
    <source>
        <dbReference type="EMBL" id="MBA9086448.1"/>
    </source>
</evidence>
<keyword evidence="4 7" id="KW-1133">Transmembrane helix</keyword>
<keyword evidence="5 7" id="KW-0472">Membrane</keyword>
<dbReference type="GO" id="GO:0005886">
    <property type="term" value="C:plasma membrane"/>
    <property type="evidence" value="ECO:0007669"/>
    <property type="project" value="UniProtKB-SubCell"/>
</dbReference>
<keyword evidence="3 7" id="KW-0812">Transmembrane</keyword>
<feature type="transmembrane region" description="Helical" evidence="7">
    <location>
        <begin position="338"/>
        <end position="361"/>
    </location>
</feature>
<feature type="transmembrane region" description="Helical" evidence="7">
    <location>
        <begin position="638"/>
        <end position="661"/>
    </location>
</feature>
<dbReference type="InterPro" id="IPR025857">
    <property type="entry name" value="MacB_PCD"/>
</dbReference>
<sequence>MNSYLGLVSEYAKVHKKKNRLTVICIAISVMLVTAIFGMADMSIKAQINEEIRQHGNWHTIISNISDDTASSIDSRSDINVSGFLGVADTTTYQGKELLVQSSSEELAKQMNLVVSVGHYPESEQEALLDSQGLEQFGLSIGDTIEVDFSDGKTRQYKVTGTYGDFSSLQSTDAHGLLLSTAGMRALPTELYQEYDYIQFKSGVNINRALSEIKAEYGLSDKQVSTNVMLLGLMGQSNDSTMLEVYLTAAILFILVTMTGTFMIASSFNMSILERTQFFGLLRCLGATKKQIKRYIRLEGFQYCLKGIPIGLLTGCGILWIAIFFLNKLNSEYLPEMPMFQISWIGMVSGIIMGFLVVMLASKSPAKKAAKVSPQAAVTGNINETNNLKINRASNTRMLHVDTAMGVLHAFSNKKSMVLIAGSFAISIVLFLCFTILITFMNHALNPLKPYAPDLSIEGTQDTILLDRSLKQEINALPHIENIFGRMFYTDIPANDKQDTNTATLVSYDEPQFAWAEDSLISGSIENVKNGNGVLVDYGYSQEFNWQIGDTITLNINGKPHEVQVAGIVSDVPLDSANGEWIILCSENTFTALTGIDSYKIIDIQVKQDISDQVRSLITPEMKLLDFQQHNSEVRTGYFSMAVFVYGFLMVIALVALINIINTVNASVSSRIGNYGMMRAVGMSGKQLKKMVTAEAAAYAISGSLTGGILGLILHRFFFGMLITSNWGELWQPPLAVLIVTILAAILTTFIAVVSPTKKIEKMSIVNVVNAG</sequence>
<feature type="transmembrane region" description="Helical" evidence="7">
    <location>
        <begin position="696"/>
        <end position="723"/>
    </location>
</feature>
<dbReference type="EMBL" id="JACJIP010000018">
    <property type="protein sequence ID" value="MBA9086448.1"/>
    <property type="molecule type" value="Genomic_DNA"/>
</dbReference>
<comment type="subcellular location">
    <subcellularLocation>
        <location evidence="1">Cell membrane</location>
        <topology evidence="1">Multi-pass membrane protein</topology>
    </subcellularLocation>
</comment>
<evidence type="ECO:0000313" key="11">
    <source>
        <dbReference type="Proteomes" id="UP000567067"/>
    </source>
</evidence>
<keyword evidence="2" id="KW-1003">Cell membrane</keyword>
<feature type="transmembrane region" description="Helical" evidence="7">
    <location>
        <begin position="245"/>
        <end position="265"/>
    </location>
</feature>
<feature type="transmembrane region" description="Helical" evidence="7">
    <location>
        <begin position="21"/>
        <end position="40"/>
    </location>
</feature>
<feature type="domain" description="ABC3 transporter permease C-terminal" evidence="8">
    <location>
        <begin position="251"/>
        <end position="374"/>
    </location>
</feature>
<dbReference type="Pfam" id="PF02687">
    <property type="entry name" value="FtsX"/>
    <property type="match status" value="2"/>
</dbReference>